<dbReference type="EMBL" id="CM004404">
    <property type="protein sequence ID" value="OAY22649.1"/>
    <property type="molecule type" value="Genomic_DNA"/>
</dbReference>
<reference evidence="2" key="1">
    <citation type="submission" date="2016-02" db="EMBL/GenBank/DDBJ databases">
        <title>WGS assembly of Manihot esculenta.</title>
        <authorList>
            <person name="Bredeson J.V."/>
            <person name="Prochnik S.E."/>
            <person name="Lyons J.B."/>
            <person name="Schmutz J."/>
            <person name="Grimwood J."/>
            <person name="Vrebalov J."/>
            <person name="Bart R.S."/>
            <person name="Amuge T."/>
            <person name="Ferguson M.E."/>
            <person name="Green R."/>
            <person name="Putnam N."/>
            <person name="Stites J."/>
            <person name="Rounsley S."/>
            <person name="Rokhsar D.S."/>
        </authorList>
    </citation>
    <scope>NUCLEOTIDE SEQUENCE [LARGE SCALE GENOMIC DNA]</scope>
    <source>
        <tissue evidence="2">Leaf</tissue>
    </source>
</reference>
<dbReference type="AlphaFoldDB" id="A0A2C9TZR3"/>
<feature type="region of interest" description="Disordered" evidence="1">
    <location>
        <begin position="1"/>
        <end position="39"/>
    </location>
</feature>
<sequence length="39" mass="4345">MSQAWQLGERKGEGKGNCEHLGKRSRSNKFAVATRRNGV</sequence>
<gene>
    <name evidence="2" type="ORF">MANES_18G015000</name>
</gene>
<evidence type="ECO:0000313" key="2">
    <source>
        <dbReference type="EMBL" id="OAY22649.1"/>
    </source>
</evidence>
<protein>
    <submittedName>
        <fullName evidence="2">Uncharacterized protein</fullName>
    </submittedName>
</protein>
<accession>A0A2C9TZR3</accession>
<organism evidence="2">
    <name type="scientific">Manihot esculenta</name>
    <name type="common">Cassava</name>
    <name type="synonym">Jatropha manihot</name>
    <dbReference type="NCBI Taxonomy" id="3983"/>
    <lineage>
        <taxon>Eukaryota</taxon>
        <taxon>Viridiplantae</taxon>
        <taxon>Streptophyta</taxon>
        <taxon>Embryophyta</taxon>
        <taxon>Tracheophyta</taxon>
        <taxon>Spermatophyta</taxon>
        <taxon>Magnoliopsida</taxon>
        <taxon>eudicotyledons</taxon>
        <taxon>Gunneridae</taxon>
        <taxon>Pentapetalae</taxon>
        <taxon>rosids</taxon>
        <taxon>fabids</taxon>
        <taxon>Malpighiales</taxon>
        <taxon>Euphorbiaceae</taxon>
        <taxon>Crotonoideae</taxon>
        <taxon>Manihoteae</taxon>
        <taxon>Manihot</taxon>
    </lineage>
</organism>
<name>A0A2C9TZR3_MANES</name>
<evidence type="ECO:0000256" key="1">
    <source>
        <dbReference type="SAM" id="MobiDB-lite"/>
    </source>
</evidence>
<proteinExistence type="predicted"/>
<feature type="compositionally biased region" description="Basic and acidic residues" evidence="1">
    <location>
        <begin position="8"/>
        <end position="22"/>
    </location>
</feature>